<gene>
    <name evidence="1" type="ORF">NCTC13336_00911</name>
</gene>
<evidence type="ECO:0008006" key="3">
    <source>
        <dbReference type="Google" id="ProtNLM"/>
    </source>
</evidence>
<dbReference type="RefSeq" id="WP_245944059.1">
    <property type="nucleotide sequence ID" value="NZ_UGJJ01000001.1"/>
</dbReference>
<accession>A0A377R0S9</accession>
<name>A0A377R0S9_9NEIS</name>
<dbReference type="Gene3D" id="3.10.450.50">
    <property type="match status" value="1"/>
</dbReference>
<organism evidence="1 2">
    <name type="scientific">Kingella potus</name>
    <dbReference type="NCBI Taxonomy" id="265175"/>
    <lineage>
        <taxon>Bacteria</taxon>
        <taxon>Pseudomonadati</taxon>
        <taxon>Pseudomonadota</taxon>
        <taxon>Betaproteobacteria</taxon>
        <taxon>Neisseriales</taxon>
        <taxon>Neisseriaceae</taxon>
        <taxon>Kingella</taxon>
    </lineage>
</organism>
<protein>
    <recommendedName>
        <fullName evidence="3">DUF4440 domain-containing protein</fullName>
    </recommendedName>
</protein>
<evidence type="ECO:0000313" key="2">
    <source>
        <dbReference type="Proteomes" id="UP000254293"/>
    </source>
</evidence>
<dbReference type="EMBL" id="UGJJ01000001">
    <property type="protein sequence ID" value="STR00699.1"/>
    <property type="molecule type" value="Genomic_DNA"/>
</dbReference>
<dbReference type="AlphaFoldDB" id="A0A377R0S9"/>
<evidence type="ECO:0000313" key="1">
    <source>
        <dbReference type="EMBL" id="STR00699.1"/>
    </source>
</evidence>
<sequence>MDELAQCYTPDLQIVIFQPDGSFTAFDYAQNMAFFQNLRDSGAAALNTAVKFYYAQRQGGTGYVSAMRRMDLGAGEQNILFTLMLRQEGGRWRVFREHAHIQAA</sequence>
<keyword evidence="2" id="KW-1185">Reference proteome</keyword>
<reference evidence="1 2" key="1">
    <citation type="submission" date="2018-06" db="EMBL/GenBank/DDBJ databases">
        <authorList>
            <consortium name="Pathogen Informatics"/>
            <person name="Doyle S."/>
        </authorList>
    </citation>
    <scope>NUCLEOTIDE SEQUENCE [LARGE SCALE GENOMIC DNA]</scope>
    <source>
        <strain evidence="1 2">NCTC13336</strain>
    </source>
</reference>
<dbReference type="SUPFAM" id="SSF54427">
    <property type="entry name" value="NTF2-like"/>
    <property type="match status" value="1"/>
</dbReference>
<proteinExistence type="predicted"/>
<dbReference type="Proteomes" id="UP000254293">
    <property type="component" value="Unassembled WGS sequence"/>
</dbReference>
<dbReference type="InterPro" id="IPR032710">
    <property type="entry name" value="NTF2-like_dom_sf"/>
</dbReference>